<comment type="caution">
    <text evidence="1">The sequence shown here is derived from an EMBL/GenBank/DDBJ whole genome shotgun (WGS) entry which is preliminary data.</text>
</comment>
<accession>A0ABD2NRR1</accession>
<proteinExistence type="predicted"/>
<name>A0ABD2NRR1_9CUCU</name>
<dbReference type="Proteomes" id="UP001516400">
    <property type="component" value="Unassembled WGS sequence"/>
</dbReference>
<gene>
    <name evidence="1" type="ORF">HHI36_004395</name>
</gene>
<protein>
    <submittedName>
        <fullName evidence="1">Uncharacterized protein</fullName>
    </submittedName>
</protein>
<keyword evidence="2" id="KW-1185">Reference proteome</keyword>
<dbReference type="AlphaFoldDB" id="A0ABD2NRR1"/>
<evidence type="ECO:0000313" key="2">
    <source>
        <dbReference type="Proteomes" id="UP001516400"/>
    </source>
</evidence>
<reference evidence="1 2" key="1">
    <citation type="journal article" date="2021" name="BMC Biol.">
        <title>Horizontally acquired antibacterial genes associated with adaptive radiation of ladybird beetles.</title>
        <authorList>
            <person name="Li H.S."/>
            <person name="Tang X.F."/>
            <person name="Huang Y.H."/>
            <person name="Xu Z.Y."/>
            <person name="Chen M.L."/>
            <person name="Du X.Y."/>
            <person name="Qiu B.Y."/>
            <person name="Chen P.T."/>
            <person name="Zhang W."/>
            <person name="Slipinski A."/>
            <person name="Escalona H.E."/>
            <person name="Waterhouse R.M."/>
            <person name="Zwick A."/>
            <person name="Pang H."/>
        </authorList>
    </citation>
    <scope>NUCLEOTIDE SEQUENCE [LARGE SCALE GENOMIC DNA]</scope>
    <source>
        <strain evidence="1">SYSU2018</strain>
    </source>
</reference>
<organism evidence="1 2">
    <name type="scientific">Cryptolaemus montrouzieri</name>
    <dbReference type="NCBI Taxonomy" id="559131"/>
    <lineage>
        <taxon>Eukaryota</taxon>
        <taxon>Metazoa</taxon>
        <taxon>Ecdysozoa</taxon>
        <taxon>Arthropoda</taxon>
        <taxon>Hexapoda</taxon>
        <taxon>Insecta</taxon>
        <taxon>Pterygota</taxon>
        <taxon>Neoptera</taxon>
        <taxon>Endopterygota</taxon>
        <taxon>Coleoptera</taxon>
        <taxon>Polyphaga</taxon>
        <taxon>Cucujiformia</taxon>
        <taxon>Coccinelloidea</taxon>
        <taxon>Coccinellidae</taxon>
        <taxon>Scymninae</taxon>
        <taxon>Scymnini</taxon>
        <taxon>Cryptolaemus</taxon>
    </lineage>
</organism>
<evidence type="ECO:0000313" key="1">
    <source>
        <dbReference type="EMBL" id="KAL3281177.1"/>
    </source>
</evidence>
<sequence>MTADGKKTKKPQLKWTRAAPLRRPDYIKSSIFTERGEIGFTPSYDHGRPNLGCLLNFEYMRMWFKERDQYQKDTYTKQDTKNSEAFVKRRFVQRYIRHVDRQKILPIATSKRLPDTESPTKEGVKVRGISRALGHVQKAEEEKFKQFIKYKPECLHTRKKDD</sequence>
<dbReference type="EMBL" id="JABFTP020000144">
    <property type="protein sequence ID" value="KAL3281177.1"/>
    <property type="molecule type" value="Genomic_DNA"/>
</dbReference>